<gene>
    <name evidence="3" type="ORF">K8W24_15210</name>
</gene>
<organism evidence="3 4">
    <name type="scientific">Brachybacterium paraconglomeratum</name>
    <dbReference type="NCBI Taxonomy" id="173362"/>
    <lineage>
        <taxon>Bacteria</taxon>
        <taxon>Bacillati</taxon>
        <taxon>Actinomycetota</taxon>
        <taxon>Actinomycetes</taxon>
        <taxon>Micrococcales</taxon>
        <taxon>Dermabacteraceae</taxon>
        <taxon>Brachybacterium</taxon>
    </lineage>
</organism>
<keyword evidence="2" id="KW-0472">Membrane</keyword>
<protein>
    <submittedName>
        <fullName evidence="3">Uncharacterized protein</fullName>
    </submittedName>
</protein>
<proteinExistence type="predicted"/>
<feature type="compositionally biased region" description="Basic and acidic residues" evidence="1">
    <location>
        <begin position="1"/>
        <end position="12"/>
    </location>
</feature>
<feature type="transmembrane region" description="Helical" evidence="2">
    <location>
        <begin position="150"/>
        <end position="166"/>
    </location>
</feature>
<dbReference type="EMBL" id="DYWO01000455">
    <property type="protein sequence ID" value="HJF51112.1"/>
    <property type="molecule type" value="Genomic_DNA"/>
</dbReference>
<name>A0A921KRW2_9MICO</name>
<evidence type="ECO:0000313" key="4">
    <source>
        <dbReference type="Proteomes" id="UP000775129"/>
    </source>
</evidence>
<keyword evidence="2" id="KW-1133">Transmembrane helix</keyword>
<reference evidence="3" key="2">
    <citation type="submission" date="2021-09" db="EMBL/GenBank/DDBJ databases">
        <authorList>
            <person name="Gilroy R."/>
        </authorList>
    </citation>
    <scope>NUCLEOTIDE SEQUENCE</scope>
    <source>
        <strain evidence="3">1647</strain>
    </source>
</reference>
<dbReference type="AlphaFoldDB" id="A0A921KRW2"/>
<reference evidence="3" key="1">
    <citation type="journal article" date="2021" name="PeerJ">
        <title>Extensive microbial diversity within the chicken gut microbiome revealed by metagenomics and culture.</title>
        <authorList>
            <person name="Gilroy R."/>
            <person name="Ravi A."/>
            <person name="Getino M."/>
            <person name="Pursley I."/>
            <person name="Horton D.L."/>
            <person name="Alikhan N.F."/>
            <person name="Baker D."/>
            <person name="Gharbi K."/>
            <person name="Hall N."/>
            <person name="Watson M."/>
            <person name="Adriaenssens E.M."/>
            <person name="Foster-Nyarko E."/>
            <person name="Jarju S."/>
            <person name="Secka A."/>
            <person name="Antonio M."/>
            <person name="Oren A."/>
            <person name="Chaudhuri R.R."/>
            <person name="La Ragione R."/>
            <person name="Hildebrand F."/>
            <person name="Pallen M.J."/>
        </authorList>
    </citation>
    <scope>NUCLEOTIDE SEQUENCE</scope>
    <source>
        <strain evidence="3">1647</strain>
    </source>
</reference>
<dbReference type="Proteomes" id="UP000775129">
    <property type="component" value="Unassembled WGS sequence"/>
</dbReference>
<feature type="compositionally biased region" description="Basic and acidic residues" evidence="1">
    <location>
        <begin position="87"/>
        <end position="113"/>
    </location>
</feature>
<keyword evidence="2" id="KW-0812">Transmembrane</keyword>
<feature type="region of interest" description="Disordered" evidence="1">
    <location>
        <begin position="1"/>
        <end position="113"/>
    </location>
</feature>
<accession>A0A921KRW2</accession>
<feature type="compositionally biased region" description="Gly residues" evidence="1">
    <location>
        <begin position="26"/>
        <end position="36"/>
    </location>
</feature>
<sequence length="171" mass="18650">MMNRWGNDEHGPGGDPSWLGGKDRGGPGTGADGAGTGESRSGPLPSGDSTWSSDFDSRSSSRRADQDFGPRSPEPQHSAPRFGEFGDDSRGRAERRYEDWESGGRSDPEDRNRAGEVGKALVKMVPTVVFLIIFIGFFSSNGFFSHGFSFWWIALVILVPQVIDLVKKVLK</sequence>
<comment type="caution">
    <text evidence="3">The sequence shown here is derived from an EMBL/GenBank/DDBJ whole genome shotgun (WGS) entry which is preliminary data.</text>
</comment>
<feature type="transmembrane region" description="Helical" evidence="2">
    <location>
        <begin position="120"/>
        <end position="138"/>
    </location>
</feature>
<feature type="compositionally biased region" description="Basic and acidic residues" evidence="1">
    <location>
        <begin position="55"/>
        <end position="68"/>
    </location>
</feature>
<evidence type="ECO:0000256" key="2">
    <source>
        <dbReference type="SAM" id="Phobius"/>
    </source>
</evidence>
<evidence type="ECO:0000313" key="3">
    <source>
        <dbReference type="EMBL" id="HJF51112.1"/>
    </source>
</evidence>
<evidence type="ECO:0000256" key="1">
    <source>
        <dbReference type="SAM" id="MobiDB-lite"/>
    </source>
</evidence>